<dbReference type="Proteomes" id="UP000216188">
    <property type="component" value="Unassembled WGS sequence"/>
</dbReference>
<sequence length="48" mass="5310">MGGFASIGECMIELSGNDGDQWRMGYAGDTLNTAWYMRALTEQSYPVD</sequence>
<dbReference type="EMBL" id="NNRM01000022">
    <property type="protein sequence ID" value="OYR25233.1"/>
    <property type="molecule type" value="Genomic_DNA"/>
</dbReference>
<keyword evidence="2" id="KW-1185">Reference proteome</keyword>
<proteinExistence type="predicted"/>
<comment type="caution">
    <text evidence="1">The sequence shown here is derived from an EMBL/GenBank/DDBJ whole genome shotgun (WGS) entry which is preliminary data.</text>
</comment>
<keyword evidence="1" id="KW-0808">Transferase</keyword>
<reference evidence="1 2" key="1">
    <citation type="submission" date="2017-07" db="EMBL/GenBank/DDBJ databases">
        <title>Phylogenetic study on the rhizospheric bacterium Ochrobactrum sp. A44.</title>
        <authorList>
            <person name="Krzyzanowska D.M."/>
            <person name="Ossowicki A."/>
            <person name="Rajewska M."/>
            <person name="Maciag T."/>
            <person name="Kaczynski Z."/>
            <person name="Czerwicka M."/>
            <person name="Jafra S."/>
        </authorList>
    </citation>
    <scope>NUCLEOTIDE SEQUENCE [LARGE SCALE GENOMIC DNA]</scope>
    <source>
        <strain evidence="1 2">CCUG 30717</strain>
    </source>
</reference>
<name>A0A256GDP3_9HYPH</name>
<dbReference type="AlphaFoldDB" id="A0A256GDP3"/>
<protein>
    <submittedName>
        <fullName evidence="1">2-dehydro-3-deoxygluconokinase domain protein</fullName>
    </submittedName>
</protein>
<gene>
    <name evidence="1" type="primary">kdgK</name>
    <name evidence="1" type="ORF">CEV34_2846</name>
</gene>
<keyword evidence="1" id="KW-0418">Kinase</keyword>
<evidence type="ECO:0000313" key="1">
    <source>
        <dbReference type="EMBL" id="OYR25233.1"/>
    </source>
</evidence>
<accession>A0A256GDP3</accession>
<dbReference type="GO" id="GO:0016301">
    <property type="term" value="F:kinase activity"/>
    <property type="evidence" value="ECO:0007669"/>
    <property type="project" value="UniProtKB-KW"/>
</dbReference>
<evidence type="ECO:0000313" key="2">
    <source>
        <dbReference type="Proteomes" id="UP000216188"/>
    </source>
</evidence>
<organism evidence="1 2">
    <name type="scientific">Brucella pseudogrignonensis</name>
    <dbReference type="NCBI Taxonomy" id="419475"/>
    <lineage>
        <taxon>Bacteria</taxon>
        <taxon>Pseudomonadati</taxon>
        <taxon>Pseudomonadota</taxon>
        <taxon>Alphaproteobacteria</taxon>
        <taxon>Hyphomicrobiales</taxon>
        <taxon>Brucellaceae</taxon>
        <taxon>Brucella/Ochrobactrum group</taxon>
        <taxon>Brucella</taxon>
    </lineage>
</organism>